<dbReference type="InterPro" id="IPR040198">
    <property type="entry name" value="Fido_containing"/>
</dbReference>
<dbReference type="InterPro" id="IPR036388">
    <property type="entry name" value="WH-like_DNA-bd_sf"/>
</dbReference>
<reference evidence="2 3" key="1">
    <citation type="submission" date="2024-06" db="EMBL/GenBank/DDBJ databases">
        <title>Genomic Encyclopedia of Type Strains, Phase IV (KMG-IV): sequencing the most valuable type-strain genomes for metagenomic binning, comparative biology and taxonomic classification.</title>
        <authorList>
            <person name="Goeker M."/>
        </authorList>
    </citation>
    <scope>NUCLEOTIDE SEQUENCE [LARGE SCALE GENOMIC DNA]</scope>
    <source>
        <strain evidence="2 3">DSM 28303</strain>
    </source>
</reference>
<dbReference type="EMBL" id="JBEPLO010000010">
    <property type="protein sequence ID" value="MET3558009.1"/>
    <property type="molecule type" value="Genomic_DNA"/>
</dbReference>
<sequence>MRKFDYKQLEELKWDAEVISLLTQIHEYKGRQELYLKRQPQTLDRLVELAKIQSIEDSNKIEGIVITTSRLKELMADKTTPRNRDEEEILGYRDVLETIHESFDHIPVSPAFILQLHRDLYKYSSKQIGGRFKNTQNAIVERRADGSRVEKFKPLPPYETEPAIVAICQGLDQALDDGQVDSLLLIPIFIHDFLCIHPFNDGNGRMSRLLTTLLLYRQGYLVGKYISLESKIEKNKLAYYGALDKAGNDWHDNTHEVSYFVKYLLGIILSAYRDFEERLDVVADKQPTLERVRRAVDSKLGKFTKKDLLELVPDVSRATIENALRNLVQEGYVQQHGKGRSTFYTRLFR</sequence>
<dbReference type="InterPro" id="IPR003812">
    <property type="entry name" value="Fido"/>
</dbReference>
<accession>A0ABV2FHG7</accession>
<name>A0ABV2FHG7_9STRE</name>
<organism evidence="2 3">
    <name type="scientific">Streptococcus rupicaprae</name>
    <dbReference type="NCBI Taxonomy" id="759619"/>
    <lineage>
        <taxon>Bacteria</taxon>
        <taxon>Bacillati</taxon>
        <taxon>Bacillota</taxon>
        <taxon>Bacilli</taxon>
        <taxon>Lactobacillales</taxon>
        <taxon>Streptococcaceae</taxon>
        <taxon>Streptococcus</taxon>
    </lineage>
</organism>
<keyword evidence="3" id="KW-1185">Reference proteome</keyword>
<dbReference type="SUPFAM" id="SSF140931">
    <property type="entry name" value="Fic-like"/>
    <property type="match status" value="1"/>
</dbReference>
<feature type="domain" description="Fido" evidence="1">
    <location>
        <begin position="108"/>
        <end position="266"/>
    </location>
</feature>
<protein>
    <submittedName>
        <fullName evidence="2">Fic family protein</fullName>
    </submittedName>
</protein>
<proteinExistence type="predicted"/>
<dbReference type="Pfam" id="PF02661">
    <property type="entry name" value="Fic"/>
    <property type="match status" value="1"/>
</dbReference>
<dbReference type="PANTHER" id="PTHR13504">
    <property type="entry name" value="FIDO DOMAIN-CONTAINING PROTEIN DDB_G0283145"/>
    <property type="match status" value="1"/>
</dbReference>
<gene>
    <name evidence="2" type="ORF">ABID29_001122</name>
</gene>
<dbReference type="InterPro" id="IPR036597">
    <property type="entry name" value="Fido-like_dom_sf"/>
</dbReference>
<evidence type="ECO:0000259" key="1">
    <source>
        <dbReference type="PROSITE" id="PS51459"/>
    </source>
</evidence>
<comment type="caution">
    <text evidence="2">The sequence shown here is derived from an EMBL/GenBank/DDBJ whole genome shotgun (WGS) entry which is preliminary data.</text>
</comment>
<dbReference type="Gene3D" id="1.10.3290.10">
    <property type="entry name" value="Fido-like domain"/>
    <property type="match status" value="1"/>
</dbReference>
<dbReference type="Proteomes" id="UP001549122">
    <property type="component" value="Unassembled WGS sequence"/>
</dbReference>
<dbReference type="PANTHER" id="PTHR13504:SF38">
    <property type="entry name" value="FIDO DOMAIN-CONTAINING PROTEIN"/>
    <property type="match status" value="1"/>
</dbReference>
<dbReference type="RefSeq" id="WP_354364982.1">
    <property type="nucleotide sequence ID" value="NZ_JBEPLO010000010.1"/>
</dbReference>
<dbReference type="Gene3D" id="1.10.10.10">
    <property type="entry name" value="Winged helix-like DNA-binding domain superfamily/Winged helix DNA-binding domain"/>
    <property type="match status" value="1"/>
</dbReference>
<evidence type="ECO:0000313" key="2">
    <source>
        <dbReference type="EMBL" id="MET3558009.1"/>
    </source>
</evidence>
<evidence type="ECO:0000313" key="3">
    <source>
        <dbReference type="Proteomes" id="UP001549122"/>
    </source>
</evidence>
<dbReference type="PROSITE" id="PS51459">
    <property type="entry name" value="FIDO"/>
    <property type="match status" value="1"/>
</dbReference>